<keyword evidence="5" id="KW-0500">Molybdenum</keyword>
<evidence type="ECO:0000256" key="1">
    <source>
        <dbReference type="ARBA" id="ARBA00001942"/>
    </source>
</evidence>
<feature type="domain" description="Molybdopterin dinucleotide-binding" evidence="11">
    <location>
        <begin position="645"/>
        <end position="752"/>
    </location>
</feature>
<feature type="domain" description="Molybdopterin oxidoreductase" evidence="10">
    <location>
        <begin position="110"/>
        <end position="491"/>
    </location>
</feature>
<keyword evidence="4" id="KW-0004">4Fe-4S</keyword>
<dbReference type="Gene3D" id="3.40.50.740">
    <property type="match status" value="1"/>
</dbReference>
<evidence type="ECO:0000256" key="9">
    <source>
        <dbReference type="ARBA" id="ARBA00023014"/>
    </source>
</evidence>
<keyword evidence="7" id="KW-0560">Oxidoreductase</keyword>
<keyword evidence="13" id="KW-1185">Reference proteome</keyword>
<dbReference type="GO" id="GO:0045333">
    <property type="term" value="P:cellular respiration"/>
    <property type="evidence" value="ECO:0007669"/>
    <property type="project" value="UniProtKB-ARBA"/>
</dbReference>
<keyword evidence="8" id="KW-0408">Iron</keyword>
<reference evidence="12 13" key="1">
    <citation type="submission" date="2015-03" db="EMBL/GenBank/DDBJ databases">
        <title>Draft genome sequence of Luteibacter yeojuensis strain SU11.</title>
        <authorList>
            <person name="Sulaiman J."/>
            <person name="Priya K."/>
            <person name="Chan K.-G."/>
        </authorList>
    </citation>
    <scope>NUCLEOTIDE SEQUENCE [LARGE SCALE GENOMIC DNA]</scope>
    <source>
        <strain evidence="12 13">SU11</strain>
    </source>
</reference>
<name>A0A0F3KJG5_9GAMM</name>
<evidence type="ECO:0000256" key="7">
    <source>
        <dbReference type="ARBA" id="ARBA00023002"/>
    </source>
</evidence>
<dbReference type="InterPro" id="IPR037951">
    <property type="entry name" value="MopB_CT_YdeP"/>
</dbReference>
<comment type="cofactor">
    <cofactor evidence="2">
        <name>[4Fe-4S] cluster</name>
        <dbReference type="ChEBI" id="CHEBI:49883"/>
    </cofactor>
</comment>
<dbReference type="SUPFAM" id="SSF50692">
    <property type="entry name" value="ADC-like"/>
    <property type="match status" value="1"/>
</dbReference>
<dbReference type="Pfam" id="PF00384">
    <property type="entry name" value="Molybdopterin"/>
    <property type="match status" value="1"/>
</dbReference>
<comment type="caution">
    <text evidence="12">The sequence shown here is derived from an EMBL/GenBank/DDBJ whole genome shotgun (WGS) entry which is preliminary data.</text>
</comment>
<dbReference type="Pfam" id="PF01568">
    <property type="entry name" value="Molydop_binding"/>
    <property type="match status" value="1"/>
</dbReference>
<evidence type="ECO:0000256" key="8">
    <source>
        <dbReference type="ARBA" id="ARBA00023004"/>
    </source>
</evidence>
<dbReference type="RefSeq" id="WP_045830162.1">
    <property type="nucleotide sequence ID" value="NZ_JZRB01000029.1"/>
</dbReference>
<keyword evidence="9" id="KW-0411">Iron-sulfur</keyword>
<proteinExistence type="inferred from homology"/>
<dbReference type="OrthoDB" id="9810782at2"/>
<dbReference type="CDD" id="cd02767">
    <property type="entry name" value="MopB_ydeP"/>
    <property type="match status" value="1"/>
</dbReference>
<evidence type="ECO:0000313" key="13">
    <source>
        <dbReference type="Proteomes" id="UP000033651"/>
    </source>
</evidence>
<dbReference type="InterPro" id="IPR010046">
    <property type="entry name" value="Mopterin_OxRdtse_a_bac"/>
</dbReference>
<dbReference type="PIRSF" id="PIRSF000144">
    <property type="entry name" value="CbbBc"/>
    <property type="match status" value="1"/>
</dbReference>
<accession>A0A0F3KJG5</accession>
<dbReference type="Gene3D" id="2.40.40.20">
    <property type="match status" value="1"/>
</dbReference>
<dbReference type="InterPro" id="IPR006656">
    <property type="entry name" value="Mopterin_OxRdtase"/>
</dbReference>
<dbReference type="GO" id="GO:0008863">
    <property type="term" value="F:formate dehydrogenase (NAD+) activity"/>
    <property type="evidence" value="ECO:0007669"/>
    <property type="project" value="InterPro"/>
</dbReference>
<dbReference type="Proteomes" id="UP000033651">
    <property type="component" value="Unassembled WGS sequence"/>
</dbReference>
<dbReference type="GO" id="GO:0030151">
    <property type="term" value="F:molybdenum ion binding"/>
    <property type="evidence" value="ECO:0007669"/>
    <property type="project" value="InterPro"/>
</dbReference>
<dbReference type="AlphaFoldDB" id="A0A0F3KJG5"/>
<evidence type="ECO:0000256" key="2">
    <source>
        <dbReference type="ARBA" id="ARBA00001966"/>
    </source>
</evidence>
<dbReference type="GO" id="GO:1990204">
    <property type="term" value="C:oxidoreductase complex"/>
    <property type="evidence" value="ECO:0007669"/>
    <property type="project" value="UniProtKB-ARBA"/>
</dbReference>
<dbReference type="InterPro" id="IPR009010">
    <property type="entry name" value="Asp_de-COase-like_dom_sf"/>
</dbReference>
<dbReference type="InterPro" id="IPR050123">
    <property type="entry name" value="Prok_molybdopt-oxidoreductase"/>
</dbReference>
<evidence type="ECO:0000313" key="12">
    <source>
        <dbReference type="EMBL" id="KJV31301.1"/>
    </source>
</evidence>
<evidence type="ECO:0000256" key="5">
    <source>
        <dbReference type="ARBA" id="ARBA00022505"/>
    </source>
</evidence>
<dbReference type="PANTHER" id="PTHR43105:SF4">
    <property type="entry name" value="PROTEIN YDEP"/>
    <property type="match status" value="1"/>
</dbReference>
<dbReference type="InterPro" id="IPR041953">
    <property type="entry name" value="YdeP_MopB"/>
</dbReference>
<sequence length="769" mass="84479">MADDGRDEQPEEHVSGGWGSVSGMAKVFARERPDHTLSTLWRQNKARGFMCTSCAWGKPAHTHAFEFCENGAKSTIWELTSDRCTPEFFSAHTLTELRTWADYDLEMTGRLTEPMRYATDSDTYVRCSWEEAFDGIREHLRALQAPEAVFYASGKASLEASYLYALLARVYGNNNLPDSSNMCHETTSVGLKKVIGSPVGTCVLEDFEHCDAIFYFGQNPGTNSPRFLHPLQEAVKRGCKIITFNPVREAGLLHFINPQNPLQMVTQTPTELSHMYLQVRPGGDISALMGMCKRVFHRDEAERAAGREGILDQAFIEQHTAGIDAFRQAAETASWDAIEAHSGLARADLEAAADVYCEASNVIGVYGMGLTQHVHGSQSIGMLVNLLLLRGNLGREGAGISPVRGHSNVQGQRTVGISEKPELVPLDKLAEMFAFDPPRKKGRTTVEVCEGVRDGSVRAFVSLGGNFVRAIPEQNAMENAWKELALTVYVATKLNRSHLVHGKASYLLPCLARSEQDMQGGVPQAVSIEDSFSHIHGSMGHATPASPHLRSEPSIVAGIAAAVLPSHPKRPWLIWGADYSRVRTLIEETYPEMFRDYEARMFHKGGFYRGNPAHERKWETPSGKAEFTTPTVSSALGVGDAPGRFHLITMRSNDQFNTTIYGFSDRLRGLEGSRAIVLMNRQDVADQGLEAGDVVALASDAGDGVEREVDGLTVTVFDLPRGCVGGYYPEMNPLVPLWYHDQASKTPAAKGVPVRVRRSARAAPLTEVV</sequence>
<dbReference type="InterPro" id="IPR006657">
    <property type="entry name" value="MoPterin_dinucl-bd_dom"/>
</dbReference>
<comment type="cofactor">
    <cofactor evidence="1">
        <name>Mo-bis(molybdopterin guanine dinucleotide)</name>
        <dbReference type="ChEBI" id="CHEBI:60539"/>
    </cofactor>
</comment>
<dbReference type="GO" id="GO:0043546">
    <property type="term" value="F:molybdopterin cofactor binding"/>
    <property type="evidence" value="ECO:0007669"/>
    <property type="project" value="InterPro"/>
</dbReference>
<dbReference type="Gene3D" id="3.40.228.10">
    <property type="entry name" value="Dimethylsulfoxide Reductase, domain 2"/>
    <property type="match status" value="1"/>
</dbReference>
<evidence type="ECO:0000256" key="4">
    <source>
        <dbReference type="ARBA" id="ARBA00022485"/>
    </source>
</evidence>
<organism evidence="12 13">
    <name type="scientific">Luteibacter yeojuensis</name>
    <dbReference type="NCBI Taxonomy" id="345309"/>
    <lineage>
        <taxon>Bacteria</taxon>
        <taxon>Pseudomonadati</taxon>
        <taxon>Pseudomonadota</taxon>
        <taxon>Gammaproteobacteria</taxon>
        <taxon>Lysobacterales</taxon>
        <taxon>Rhodanobacteraceae</taxon>
        <taxon>Luteibacter</taxon>
    </lineage>
</organism>
<dbReference type="PANTHER" id="PTHR43105">
    <property type="entry name" value="RESPIRATORY NITRATE REDUCTASE"/>
    <property type="match status" value="1"/>
</dbReference>
<evidence type="ECO:0000256" key="6">
    <source>
        <dbReference type="ARBA" id="ARBA00022723"/>
    </source>
</evidence>
<keyword evidence="6" id="KW-0479">Metal-binding</keyword>
<dbReference type="PATRIC" id="fig|345309.4.peg.2088"/>
<protein>
    <submittedName>
        <fullName evidence="12">Formate dehydrogenase</fullName>
    </submittedName>
</protein>
<dbReference type="GO" id="GO:0016020">
    <property type="term" value="C:membrane"/>
    <property type="evidence" value="ECO:0007669"/>
    <property type="project" value="TreeGrafter"/>
</dbReference>
<gene>
    <name evidence="12" type="ORF">VI08_13690</name>
</gene>
<dbReference type="EMBL" id="JZRB01000029">
    <property type="protein sequence ID" value="KJV31301.1"/>
    <property type="molecule type" value="Genomic_DNA"/>
</dbReference>
<evidence type="ECO:0000259" key="11">
    <source>
        <dbReference type="Pfam" id="PF01568"/>
    </source>
</evidence>
<dbReference type="GO" id="GO:0051539">
    <property type="term" value="F:4 iron, 4 sulfur cluster binding"/>
    <property type="evidence" value="ECO:0007669"/>
    <property type="project" value="UniProtKB-KW"/>
</dbReference>
<dbReference type="CDD" id="cd02787">
    <property type="entry name" value="MopB_CT_ydeP"/>
    <property type="match status" value="1"/>
</dbReference>
<evidence type="ECO:0000259" key="10">
    <source>
        <dbReference type="Pfam" id="PF00384"/>
    </source>
</evidence>
<comment type="similarity">
    <text evidence="3">Belongs to the prokaryotic molybdopterin-containing oxidoreductase family.</text>
</comment>
<evidence type="ECO:0000256" key="3">
    <source>
        <dbReference type="ARBA" id="ARBA00010312"/>
    </source>
</evidence>
<dbReference type="NCBIfam" id="TIGR01701">
    <property type="entry name" value="Fdhalpha-like"/>
    <property type="match status" value="1"/>
</dbReference>
<dbReference type="SUPFAM" id="SSF53706">
    <property type="entry name" value="Formate dehydrogenase/DMSO reductase, domains 1-3"/>
    <property type="match status" value="1"/>
</dbReference>